<gene>
    <name evidence="2" type="ORF">HHT355_0452</name>
</gene>
<dbReference type="AlphaFoldDB" id="A0A0H5SE10"/>
<accession>A0A0H5SE10</accession>
<dbReference type="InterPro" id="IPR001602">
    <property type="entry name" value="UPF0047_YjbQ-like"/>
</dbReference>
<sequence length="134" mass="15016">MDKFYTFNVKTSQTTEMINITSKVQEAVSNSKVKDGLCIVFIPHTTAAVTINENADPDVVRDFLMEINKVIPFSDGYHHIEGNSAAHIKSSLMGFSETVIIKDSRLVLGTWQSIYLTEFDGPRVRKVHVKIIEG</sequence>
<dbReference type="InterPro" id="IPR035917">
    <property type="entry name" value="YjbQ-like_sf"/>
</dbReference>
<dbReference type="Gene3D" id="2.60.120.460">
    <property type="entry name" value="YjbQ-like"/>
    <property type="match status" value="1"/>
</dbReference>
<keyword evidence="3" id="KW-1185">Reference proteome</keyword>
<dbReference type="Pfam" id="PF01894">
    <property type="entry name" value="YjbQ"/>
    <property type="match status" value="1"/>
</dbReference>
<dbReference type="NCBIfam" id="TIGR00149">
    <property type="entry name" value="TIGR00149_YjbQ"/>
    <property type="match status" value="1"/>
</dbReference>
<comment type="similarity">
    <text evidence="1">Belongs to the UPF0047 family.</text>
</comment>
<evidence type="ECO:0008006" key="4">
    <source>
        <dbReference type="Google" id="ProtNLM"/>
    </source>
</evidence>
<dbReference type="SUPFAM" id="SSF111038">
    <property type="entry name" value="YjbQ-like"/>
    <property type="match status" value="1"/>
</dbReference>
<dbReference type="Proteomes" id="UP000236497">
    <property type="component" value="Unassembled WGS sequence"/>
</dbReference>
<reference evidence="2 3" key="1">
    <citation type="submission" date="2015-06" db="EMBL/GenBank/DDBJ databases">
        <authorList>
            <person name="Wibberg Daniel"/>
        </authorList>
    </citation>
    <scope>NUCLEOTIDE SEQUENCE [LARGE SCALE GENOMIC DNA]</scope>
    <source>
        <strain evidence="2 3">T3/55T</strain>
    </source>
</reference>
<dbReference type="PIRSF" id="PIRSF004681">
    <property type="entry name" value="UCP004681"/>
    <property type="match status" value="1"/>
</dbReference>
<dbReference type="PANTHER" id="PTHR30615">
    <property type="entry name" value="UNCHARACTERIZED PROTEIN YJBQ-RELATED"/>
    <property type="match status" value="1"/>
</dbReference>
<organism evidence="2 3">
    <name type="scientific">Herbinix hemicellulosilytica</name>
    <dbReference type="NCBI Taxonomy" id="1564487"/>
    <lineage>
        <taxon>Bacteria</taxon>
        <taxon>Bacillati</taxon>
        <taxon>Bacillota</taxon>
        <taxon>Clostridia</taxon>
        <taxon>Lachnospirales</taxon>
        <taxon>Lachnospiraceae</taxon>
        <taxon>Herbinix</taxon>
    </lineage>
</organism>
<proteinExistence type="inferred from homology"/>
<protein>
    <recommendedName>
        <fullName evidence="4">Secondary thiamine-phosphate synthase enzyme</fullName>
    </recommendedName>
</protein>
<dbReference type="EMBL" id="CVTD020000008">
    <property type="protein sequence ID" value="CRZ33657.1"/>
    <property type="molecule type" value="Genomic_DNA"/>
</dbReference>
<evidence type="ECO:0000313" key="3">
    <source>
        <dbReference type="Proteomes" id="UP000236497"/>
    </source>
</evidence>
<dbReference type="RefSeq" id="WP_278320028.1">
    <property type="nucleotide sequence ID" value="NZ_CVTD020000008.1"/>
</dbReference>
<evidence type="ECO:0000256" key="1">
    <source>
        <dbReference type="ARBA" id="ARBA00005534"/>
    </source>
</evidence>
<name>A0A0H5SE10_HERHM</name>
<evidence type="ECO:0000313" key="2">
    <source>
        <dbReference type="EMBL" id="CRZ33657.1"/>
    </source>
</evidence>
<dbReference type="PANTHER" id="PTHR30615:SF8">
    <property type="entry name" value="UPF0047 PROTEIN C4A8.02C"/>
    <property type="match status" value="1"/>
</dbReference>